<keyword evidence="2" id="KW-1133">Transmembrane helix</keyword>
<keyword evidence="2" id="KW-0472">Membrane</keyword>
<feature type="transmembrane region" description="Helical" evidence="2">
    <location>
        <begin position="99"/>
        <end position="118"/>
    </location>
</feature>
<dbReference type="PANTHER" id="PTHR34965">
    <property type="entry name" value="OS07G0118300 PROTEIN"/>
    <property type="match status" value="1"/>
</dbReference>
<dbReference type="AlphaFoldDB" id="A0A4Y7ICT1"/>
<feature type="transmembrane region" description="Helical" evidence="2">
    <location>
        <begin position="138"/>
        <end position="158"/>
    </location>
</feature>
<evidence type="ECO:0000313" key="4">
    <source>
        <dbReference type="Proteomes" id="UP000316621"/>
    </source>
</evidence>
<dbReference type="STRING" id="3469.A0A4Y7ICT1"/>
<organism evidence="3 4">
    <name type="scientific">Papaver somniferum</name>
    <name type="common">Opium poppy</name>
    <dbReference type="NCBI Taxonomy" id="3469"/>
    <lineage>
        <taxon>Eukaryota</taxon>
        <taxon>Viridiplantae</taxon>
        <taxon>Streptophyta</taxon>
        <taxon>Embryophyta</taxon>
        <taxon>Tracheophyta</taxon>
        <taxon>Spermatophyta</taxon>
        <taxon>Magnoliopsida</taxon>
        <taxon>Ranunculales</taxon>
        <taxon>Papaveraceae</taxon>
        <taxon>Papaveroideae</taxon>
        <taxon>Papaver</taxon>
    </lineage>
</organism>
<dbReference type="PANTHER" id="PTHR34965:SF1">
    <property type="entry name" value="OS07G0118300 PROTEIN"/>
    <property type="match status" value="1"/>
</dbReference>
<name>A0A4Y7ICT1_PAPSO</name>
<evidence type="ECO:0000256" key="1">
    <source>
        <dbReference type="SAM" id="Coils"/>
    </source>
</evidence>
<sequence>MASEIRDEEEMNIIQSQRPSDSTLKKLRSSADPVLIVCNCFSFITALTAILCILVNVLSAITSFKDGSIFDGIFRCYAVGITVFVVLAETEWGWFFKYWRVLEFWAGRGMLQIFVAVMTRAFPDVTGKRKELVLLHDISSYLLLACGATYVISGLLCIGSLKRDRQRKETTREQAIKDLEEMECRREELEALLLMDRP</sequence>
<keyword evidence="1" id="KW-0175">Coiled coil</keyword>
<evidence type="ECO:0000256" key="2">
    <source>
        <dbReference type="SAM" id="Phobius"/>
    </source>
</evidence>
<evidence type="ECO:0008006" key="5">
    <source>
        <dbReference type="Google" id="ProtNLM"/>
    </source>
</evidence>
<dbReference type="OMA" id="CYMLLAC"/>
<keyword evidence="2" id="KW-0812">Transmembrane</keyword>
<dbReference type="Proteomes" id="UP000316621">
    <property type="component" value="Chromosome 1"/>
</dbReference>
<feature type="coiled-coil region" evidence="1">
    <location>
        <begin position="165"/>
        <end position="192"/>
    </location>
</feature>
<evidence type="ECO:0000313" key="3">
    <source>
        <dbReference type="EMBL" id="RZC45235.1"/>
    </source>
</evidence>
<reference evidence="3 4" key="1">
    <citation type="journal article" date="2018" name="Science">
        <title>The opium poppy genome and morphinan production.</title>
        <authorList>
            <person name="Guo L."/>
            <person name="Winzer T."/>
            <person name="Yang X."/>
            <person name="Li Y."/>
            <person name="Ning Z."/>
            <person name="He Z."/>
            <person name="Teodor R."/>
            <person name="Lu Y."/>
            <person name="Bowser T.A."/>
            <person name="Graham I.A."/>
            <person name="Ye K."/>
        </authorList>
    </citation>
    <scope>NUCLEOTIDE SEQUENCE [LARGE SCALE GENOMIC DNA]</scope>
    <source>
        <strain evidence="4">cv. HN1</strain>
        <tissue evidence="3">Leaves</tissue>
    </source>
</reference>
<gene>
    <name evidence="3" type="ORF">C5167_038184</name>
</gene>
<keyword evidence="4" id="KW-1185">Reference proteome</keyword>
<accession>A0A4Y7ICT1</accession>
<feature type="transmembrane region" description="Helical" evidence="2">
    <location>
        <begin position="34"/>
        <end position="61"/>
    </location>
</feature>
<proteinExistence type="predicted"/>
<dbReference type="Gramene" id="RZC45235">
    <property type="protein sequence ID" value="RZC45235"/>
    <property type="gene ID" value="C5167_038184"/>
</dbReference>
<feature type="transmembrane region" description="Helical" evidence="2">
    <location>
        <begin position="67"/>
        <end position="87"/>
    </location>
</feature>
<protein>
    <recommendedName>
        <fullName evidence="5">Golgi apparatus membrane protein TVP15</fullName>
    </recommendedName>
</protein>
<dbReference type="EMBL" id="CM010715">
    <property type="protein sequence ID" value="RZC45235.1"/>
    <property type="molecule type" value="Genomic_DNA"/>
</dbReference>
<dbReference type="OrthoDB" id="206313at2759"/>